<evidence type="ECO:0000256" key="1">
    <source>
        <dbReference type="SAM" id="MobiDB-lite"/>
    </source>
</evidence>
<gene>
    <name evidence="2" type="ORF">ODALV1_LOCUS13315</name>
</gene>
<evidence type="ECO:0000313" key="3">
    <source>
        <dbReference type="Proteomes" id="UP001642540"/>
    </source>
</evidence>
<feature type="region of interest" description="Disordered" evidence="1">
    <location>
        <begin position="310"/>
        <end position="412"/>
    </location>
</feature>
<feature type="region of interest" description="Disordered" evidence="1">
    <location>
        <begin position="270"/>
        <end position="297"/>
    </location>
</feature>
<evidence type="ECO:0008006" key="4">
    <source>
        <dbReference type="Google" id="ProtNLM"/>
    </source>
</evidence>
<organism evidence="2 3">
    <name type="scientific">Orchesella dallaii</name>
    <dbReference type="NCBI Taxonomy" id="48710"/>
    <lineage>
        <taxon>Eukaryota</taxon>
        <taxon>Metazoa</taxon>
        <taxon>Ecdysozoa</taxon>
        <taxon>Arthropoda</taxon>
        <taxon>Hexapoda</taxon>
        <taxon>Collembola</taxon>
        <taxon>Entomobryomorpha</taxon>
        <taxon>Entomobryoidea</taxon>
        <taxon>Orchesellidae</taxon>
        <taxon>Orchesellinae</taxon>
        <taxon>Orchesella</taxon>
    </lineage>
</organism>
<feature type="compositionally biased region" description="Basic and acidic residues" evidence="1">
    <location>
        <begin position="138"/>
        <end position="170"/>
    </location>
</feature>
<feature type="region of interest" description="Disordered" evidence="1">
    <location>
        <begin position="206"/>
        <end position="237"/>
    </location>
</feature>
<name>A0ABP1QN30_9HEXA</name>
<proteinExistence type="predicted"/>
<accession>A0ABP1QN30</accession>
<dbReference type="InterPro" id="IPR006594">
    <property type="entry name" value="LisH"/>
</dbReference>
<feature type="compositionally biased region" description="Polar residues" evidence="1">
    <location>
        <begin position="215"/>
        <end position="227"/>
    </location>
</feature>
<feature type="region of interest" description="Disordered" evidence="1">
    <location>
        <begin position="121"/>
        <end position="170"/>
    </location>
</feature>
<protein>
    <recommendedName>
        <fullName evidence="4">LisH domain-containing protein</fullName>
    </recommendedName>
</protein>
<keyword evidence="3" id="KW-1185">Reference proteome</keyword>
<dbReference type="EMBL" id="CAXLJM020000041">
    <property type="protein sequence ID" value="CAL8109386.1"/>
    <property type="molecule type" value="Genomic_DNA"/>
</dbReference>
<dbReference type="PROSITE" id="PS50896">
    <property type="entry name" value="LISH"/>
    <property type="match status" value="1"/>
</dbReference>
<evidence type="ECO:0000313" key="2">
    <source>
        <dbReference type="EMBL" id="CAL8109386.1"/>
    </source>
</evidence>
<sequence>MSVSMQSENSKDDIEPEEVELEDIVWNLMSRSGLLSQIQGQISKFIEDNGKAENVDIIQGRADGKILGLIFEYLQWIGMKQTNSVLMSESPVGVDVSIFESKDRADPEYRPELCRILDDLNITEEEEDKGSPTRSHNYSRDEFEDSKLTSESGHNEKHKESFNEGKDNHGEANVSLKEIRQAEKNASPNNGEERGDAIENPIEDFDEGSLFEDNPSFTSTPNKSLNASLEKGEQDSDNMINFNSPIIKGLDHSRPHVTLRQKLDVNLDPFQSPVGTPKSGRLSMGANFTGLNPQPSISDATKHLEEIQSNIEEEENSEASKDNESVHSDKPEPERDFTKVDFKLEAKSSTKYENDDEKQNESLKNDVPLRSLDDDSTSDFMETLTMEEDTQDISIASDSKGMSSCEHAVSLK</sequence>
<comment type="caution">
    <text evidence="2">The sequence shown here is derived from an EMBL/GenBank/DDBJ whole genome shotgun (WGS) entry which is preliminary data.</text>
</comment>
<dbReference type="Proteomes" id="UP001642540">
    <property type="component" value="Unassembled WGS sequence"/>
</dbReference>
<feature type="compositionally biased region" description="Polar residues" evidence="1">
    <location>
        <begin position="392"/>
        <end position="402"/>
    </location>
</feature>
<reference evidence="2 3" key="1">
    <citation type="submission" date="2024-08" db="EMBL/GenBank/DDBJ databases">
        <authorList>
            <person name="Cucini C."/>
            <person name="Frati F."/>
        </authorList>
    </citation>
    <scope>NUCLEOTIDE SEQUENCE [LARGE SCALE GENOMIC DNA]</scope>
</reference>
<feature type="compositionally biased region" description="Basic and acidic residues" evidence="1">
    <location>
        <begin position="318"/>
        <end position="364"/>
    </location>
</feature>